<dbReference type="InterPro" id="IPR003615">
    <property type="entry name" value="HNH_nuc"/>
</dbReference>
<evidence type="ECO:0000313" key="3">
    <source>
        <dbReference type="Proteomes" id="UP000490535"/>
    </source>
</evidence>
<proteinExistence type="predicted"/>
<feature type="domain" description="HNH nuclease" evidence="1">
    <location>
        <begin position="46"/>
        <end position="98"/>
    </location>
</feature>
<name>A0A833PKE3_ACIBZ</name>
<dbReference type="SMART" id="SM00507">
    <property type="entry name" value="HNHc"/>
    <property type="match status" value="1"/>
</dbReference>
<comment type="caution">
    <text evidence="2">The sequence shown here is derived from an EMBL/GenBank/DDBJ whole genome shotgun (WGS) entry which is preliminary data.</text>
</comment>
<dbReference type="AlphaFoldDB" id="A0A833PKE3"/>
<gene>
    <name evidence="2" type="ORF">GAK29_00560</name>
</gene>
<organism evidence="2 3">
    <name type="scientific">Acinetobacter bereziniae</name>
    <name type="common">Acinetobacter genomosp. 10</name>
    <dbReference type="NCBI Taxonomy" id="106648"/>
    <lineage>
        <taxon>Bacteria</taxon>
        <taxon>Pseudomonadati</taxon>
        <taxon>Pseudomonadota</taxon>
        <taxon>Gammaproteobacteria</taxon>
        <taxon>Moraxellales</taxon>
        <taxon>Moraxellaceae</taxon>
        <taxon>Acinetobacter</taxon>
    </lineage>
</organism>
<reference evidence="3" key="1">
    <citation type="journal article" date="2020" name="MBio">
        <title>Horizontal gene transfer to a defensive symbiont with a reduced genome amongst a multipartite beetle microbiome.</title>
        <authorList>
            <person name="Waterworth S.C."/>
            <person name="Florez L.V."/>
            <person name="Rees E.R."/>
            <person name="Hertweck C."/>
            <person name="Kaltenpoth M."/>
            <person name="Kwan J.C."/>
        </authorList>
    </citation>
    <scope>NUCLEOTIDE SEQUENCE [LARGE SCALE GENOMIC DNA]</scope>
</reference>
<accession>A0A833PKE3</accession>
<evidence type="ECO:0000259" key="1">
    <source>
        <dbReference type="SMART" id="SM00507"/>
    </source>
</evidence>
<dbReference type="EMBL" id="WNDP01000008">
    <property type="protein sequence ID" value="KAF1027591.1"/>
    <property type="molecule type" value="Genomic_DNA"/>
</dbReference>
<protein>
    <recommendedName>
        <fullName evidence="1">HNH nuclease domain-containing protein</fullName>
    </recommendedName>
</protein>
<sequence length="124" mass="14164">MISLEDFMIAHCIQQDEIFIEVLREKNQCPQKALINGASSKRLLRLWSQFIRMRDNHSCVVCGQTDNVAAHHICRKTFLPRAQFETGNGISLCGSCHRYVHQGFNGRPDFNLPMDSQSGEKLTQ</sequence>
<evidence type="ECO:0000313" key="2">
    <source>
        <dbReference type="EMBL" id="KAF1027591.1"/>
    </source>
</evidence>
<dbReference type="Proteomes" id="UP000490535">
    <property type="component" value="Unassembled WGS sequence"/>
</dbReference>